<keyword evidence="4" id="KW-1185">Reference proteome</keyword>
<gene>
    <name evidence="3" type="ORF">GCM10011396_48660</name>
</gene>
<dbReference type="Gene3D" id="3.60.21.10">
    <property type="match status" value="1"/>
</dbReference>
<organism evidence="3 4">
    <name type="scientific">Undibacterium terreum</name>
    <dbReference type="NCBI Taxonomy" id="1224302"/>
    <lineage>
        <taxon>Bacteria</taxon>
        <taxon>Pseudomonadati</taxon>
        <taxon>Pseudomonadota</taxon>
        <taxon>Betaproteobacteria</taxon>
        <taxon>Burkholderiales</taxon>
        <taxon>Oxalobacteraceae</taxon>
        <taxon>Undibacterium</taxon>
    </lineage>
</organism>
<dbReference type="InterPro" id="IPR024654">
    <property type="entry name" value="Calcineurin-like_PHP_lpxH"/>
</dbReference>
<dbReference type="PANTHER" id="PTHR42850:SF2">
    <property type="entry name" value="BLL5683 PROTEIN"/>
    <property type="match status" value="1"/>
</dbReference>
<feature type="domain" description="Calcineurin-like phosphoesterase" evidence="2">
    <location>
        <begin position="1"/>
        <end position="189"/>
    </location>
</feature>
<dbReference type="InterPro" id="IPR050126">
    <property type="entry name" value="Ap4A_hydrolase"/>
</dbReference>
<reference evidence="3" key="2">
    <citation type="submission" date="2020-09" db="EMBL/GenBank/DDBJ databases">
        <authorList>
            <person name="Sun Q."/>
            <person name="Zhou Y."/>
        </authorList>
    </citation>
    <scope>NUCLEOTIDE SEQUENCE</scope>
    <source>
        <strain evidence="3">CGMCC 1.10998</strain>
    </source>
</reference>
<dbReference type="PANTHER" id="PTHR42850">
    <property type="entry name" value="METALLOPHOSPHOESTERASE"/>
    <property type="match status" value="1"/>
</dbReference>
<evidence type="ECO:0000256" key="1">
    <source>
        <dbReference type="ARBA" id="ARBA00008950"/>
    </source>
</evidence>
<name>A0A916V041_9BURK</name>
<dbReference type="AlphaFoldDB" id="A0A916V041"/>
<dbReference type="Pfam" id="PF12850">
    <property type="entry name" value="Metallophos_2"/>
    <property type="match status" value="1"/>
</dbReference>
<evidence type="ECO:0000313" key="4">
    <source>
        <dbReference type="Proteomes" id="UP000637423"/>
    </source>
</evidence>
<keyword evidence="3" id="KW-0489">Methyltransferase</keyword>
<dbReference type="Proteomes" id="UP000637423">
    <property type="component" value="Unassembled WGS sequence"/>
</dbReference>
<proteinExistence type="inferred from homology"/>
<accession>A0A916V041</accession>
<dbReference type="SUPFAM" id="SSF56300">
    <property type="entry name" value="Metallo-dependent phosphatases"/>
    <property type="match status" value="1"/>
</dbReference>
<dbReference type="GO" id="GO:0008168">
    <property type="term" value="F:methyltransferase activity"/>
    <property type="evidence" value="ECO:0007669"/>
    <property type="project" value="UniProtKB-KW"/>
</dbReference>
<reference evidence="3" key="1">
    <citation type="journal article" date="2014" name="Int. J. Syst. Evol. Microbiol.">
        <title>Complete genome sequence of Corynebacterium casei LMG S-19264T (=DSM 44701T), isolated from a smear-ripened cheese.</title>
        <authorList>
            <consortium name="US DOE Joint Genome Institute (JGI-PGF)"/>
            <person name="Walter F."/>
            <person name="Albersmeier A."/>
            <person name="Kalinowski J."/>
            <person name="Ruckert C."/>
        </authorList>
    </citation>
    <scope>NUCLEOTIDE SEQUENCE</scope>
    <source>
        <strain evidence="3">CGMCC 1.10998</strain>
    </source>
</reference>
<dbReference type="GO" id="GO:0005737">
    <property type="term" value="C:cytoplasm"/>
    <property type="evidence" value="ECO:0007669"/>
    <property type="project" value="TreeGrafter"/>
</dbReference>
<dbReference type="InterPro" id="IPR011152">
    <property type="entry name" value="Pesterase_MJ0912"/>
</dbReference>
<dbReference type="RefSeq" id="WP_188568737.1">
    <property type="nucleotide sequence ID" value="NZ_BMED01000006.1"/>
</dbReference>
<evidence type="ECO:0000313" key="3">
    <source>
        <dbReference type="EMBL" id="GGC95550.1"/>
    </source>
</evidence>
<comment type="caution">
    <text evidence="3">The sequence shown here is derived from an EMBL/GenBank/DDBJ whole genome shotgun (WGS) entry which is preliminary data.</text>
</comment>
<dbReference type="GO" id="GO:0032259">
    <property type="term" value="P:methylation"/>
    <property type="evidence" value="ECO:0007669"/>
    <property type="project" value="UniProtKB-KW"/>
</dbReference>
<comment type="similarity">
    <text evidence="1">Belongs to the metallophosphoesterase superfamily. YfcE family.</text>
</comment>
<protein>
    <submittedName>
        <fullName evidence="3">DNA methylase</fullName>
    </submittedName>
</protein>
<dbReference type="EMBL" id="BMED01000006">
    <property type="protein sequence ID" value="GGC95550.1"/>
    <property type="molecule type" value="Genomic_DNA"/>
</dbReference>
<evidence type="ECO:0000259" key="2">
    <source>
        <dbReference type="Pfam" id="PF12850"/>
    </source>
</evidence>
<dbReference type="InterPro" id="IPR029052">
    <property type="entry name" value="Metallo-depent_PP-like"/>
</dbReference>
<dbReference type="GO" id="GO:0016791">
    <property type="term" value="F:phosphatase activity"/>
    <property type="evidence" value="ECO:0007669"/>
    <property type="project" value="TreeGrafter"/>
</dbReference>
<keyword evidence="3" id="KW-0808">Transferase</keyword>
<dbReference type="PIRSF" id="PIRSF000883">
    <property type="entry name" value="Pesterase_MJ0912"/>
    <property type="match status" value="1"/>
</dbReference>
<sequence length="248" mass="27298">MRIALLSDIHGNLPALQAVLHDIARRDVDRIVNLGDSLSGPLFPRETAEFLMQQDWPQLAGNHERQILEFDPQRGGESDRYALSTLTPDILAWLKTLPGTLWLDEEVFLCHGTPATDLVYFLETVEAAAVRLASPEEVDARLGGIAAKVVACGHTHIPRAVRSSNGTLIVNPGSVGLQAYDDDHPHYHLMQNASTDARYAIIEDRQGTWSAALHSVPYDYQIAAEAALRNGRPDWQHALLTGYVLPAV</sequence>